<keyword evidence="8" id="KW-0819">tRNA processing</keyword>
<evidence type="ECO:0000256" key="10">
    <source>
        <dbReference type="ARBA" id="ARBA00023065"/>
    </source>
</evidence>
<dbReference type="InterPro" id="IPR023534">
    <property type="entry name" value="Rof/RNase_P-like"/>
</dbReference>
<dbReference type="EMBL" id="CAMKVN010006052">
    <property type="protein sequence ID" value="CAI2189787.1"/>
    <property type="molecule type" value="Genomic_DNA"/>
</dbReference>
<evidence type="ECO:0000313" key="14">
    <source>
        <dbReference type="Proteomes" id="UP001153678"/>
    </source>
</evidence>
<evidence type="ECO:0000256" key="11">
    <source>
        <dbReference type="ARBA" id="ARBA00023242"/>
    </source>
</evidence>
<dbReference type="SUPFAM" id="SSF103486">
    <property type="entry name" value="V-type ATP synthase subunit C"/>
    <property type="match status" value="1"/>
</dbReference>
<dbReference type="InterPro" id="IPR016727">
    <property type="entry name" value="ATPase_V0-cplx_dsu"/>
</dbReference>
<keyword evidence="14" id="KW-1185">Reference proteome</keyword>
<dbReference type="GO" id="GO:0005730">
    <property type="term" value="C:nucleolus"/>
    <property type="evidence" value="ECO:0007669"/>
    <property type="project" value="UniProtKB-SubCell"/>
</dbReference>
<keyword evidence="9" id="KW-0375">Hydrogen ion transport</keyword>
<keyword evidence="7" id="KW-0597">Phosphoprotein</keyword>
<dbReference type="InterPro" id="IPR002843">
    <property type="entry name" value="ATPase_V0-cplx_csu/dsu"/>
</dbReference>
<name>A0A9W4WVF8_9GLOM</name>
<comment type="caution">
    <text evidence="13">The sequence shown here is derived from an EMBL/GenBank/DDBJ whole genome shotgun (WGS) entry which is preliminary data.</text>
</comment>
<evidence type="ECO:0000313" key="13">
    <source>
        <dbReference type="EMBL" id="CAI2189787.1"/>
    </source>
</evidence>
<accession>A0A9W4WVF8</accession>
<comment type="subcellular location">
    <subcellularLocation>
        <location evidence="2">Nucleus</location>
        <location evidence="2">Nucleolus</location>
    </subcellularLocation>
</comment>
<evidence type="ECO:0000256" key="12">
    <source>
        <dbReference type="ARBA" id="ARBA00046486"/>
    </source>
</evidence>
<evidence type="ECO:0000256" key="4">
    <source>
        <dbReference type="ARBA" id="ARBA00006709"/>
    </source>
</evidence>
<dbReference type="GO" id="GO:0003723">
    <property type="term" value="F:RNA binding"/>
    <property type="evidence" value="ECO:0007669"/>
    <property type="project" value="InterPro"/>
</dbReference>
<dbReference type="FunFam" id="2.30.30.210:FF:000001">
    <property type="entry name" value="Ribonuclease P protein subunit p29"/>
    <property type="match status" value="1"/>
</dbReference>
<dbReference type="SUPFAM" id="SSF101744">
    <property type="entry name" value="Rof/RNase P subunit-like"/>
    <property type="match status" value="1"/>
</dbReference>
<evidence type="ECO:0000256" key="3">
    <source>
        <dbReference type="ARBA" id="ARBA00006181"/>
    </source>
</evidence>
<dbReference type="InterPro" id="IPR036980">
    <property type="entry name" value="RNase_P/MRP_Rpp29_sf"/>
</dbReference>
<dbReference type="InterPro" id="IPR036079">
    <property type="entry name" value="ATPase_csu/dsu_sf"/>
</dbReference>
<evidence type="ECO:0000256" key="1">
    <source>
        <dbReference type="ARBA" id="ARBA00002435"/>
    </source>
</evidence>
<dbReference type="GO" id="GO:0046961">
    <property type="term" value="F:proton-transporting ATPase activity, rotational mechanism"/>
    <property type="evidence" value="ECO:0007669"/>
    <property type="project" value="InterPro"/>
</dbReference>
<dbReference type="Proteomes" id="UP001153678">
    <property type="component" value="Unassembled WGS sequence"/>
</dbReference>
<comment type="similarity">
    <text evidence="4">Belongs to the V-ATPase V0D/AC39 subunit family.</text>
</comment>
<dbReference type="Gene3D" id="2.30.30.210">
    <property type="entry name" value="Ribonuclease P/MRP, subunit p29"/>
    <property type="match status" value="1"/>
</dbReference>
<evidence type="ECO:0000256" key="9">
    <source>
        <dbReference type="ARBA" id="ARBA00022781"/>
    </source>
</evidence>
<keyword evidence="6" id="KW-0813">Transport</keyword>
<dbReference type="FunFam" id="1.20.1690.10:FF:000001">
    <property type="entry name" value="V-type proton ATPase subunit"/>
    <property type="match status" value="1"/>
</dbReference>
<comment type="similarity">
    <text evidence="3">Belongs to the eukaryotic/archaeal RNase P protein component 1 family.</text>
</comment>
<dbReference type="InterPro" id="IPR002730">
    <property type="entry name" value="Rpp29/RNP1"/>
</dbReference>
<dbReference type="PANTHER" id="PTHR11028">
    <property type="entry name" value="VACUOLAR ATP SYNTHASE SUBUNIT AC39"/>
    <property type="match status" value="1"/>
</dbReference>
<dbReference type="OrthoDB" id="10250083at2759"/>
<keyword evidence="10" id="KW-0406">Ion transport</keyword>
<dbReference type="GO" id="GO:0033179">
    <property type="term" value="C:proton-transporting V-type ATPase, V0 domain"/>
    <property type="evidence" value="ECO:0007669"/>
    <property type="project" value="InterPro"/>
</dbReference>
<sequence length="528" mass="60843">MEALFFNINDGYLEGIVRGYKSAILTSNHYINLTQCETLDDLKLQLSATDYGNFLANEPSPIATSTIHEKATQKLVDEFKYVRTLHERDTHELLERCHPLGVFDSMPALCVATNVAELYDTVLVETPLEITLLAPYFKNCLSANDLDELNIEIIRNTLYKAYLEDFYRYCKSIGGATGQMMSEILEFEADRRTINITINSFGTELSRDDRAKLFPSLGRLYPDGHAKLARADEVEHVKNVVEVWVEYRPFFDNSLTSFGGAATSEAKTLDDRFFEHEVHLNKLTFQQHFHYAIFYAFLKLKEQEIRNIVWIAECIGQGQKERKQPPVSETTRKFVPNFVMESIETTTKDPAKIYAAKVKDKVLLLDNPLKSSNEKKKRMLLKKKFKAMSAKEKKQTKIYEIPKECHKYAIFIPLHELWLQYIEELYGKSNPNSFAQKLLRADFHGAILTVSKSKCASYVGVTGIAIQETENMFKIIAKNDNMKCIPKGHSIFTFQLRDHIYILYGDQFRYRSATRVTKKFKNKPSIDL</sequence>
<evidence type="ECO:0000256" key="7">
    <source>
        <dbReference type="ARBA" id="ARBA00022553"/>
    </source>
</evidence>
<dbReference type="GO" id="GO:0030677">
    <property type="term" value="C:ribonuclease P complex"/>
    <property type="evidence" value="ECO:0007669"/>
    <property type="project" value="InterPro"/>
</dbReference>
<organism evidence="13 14">
    <name type="scientific">Funneliformis geosporum</name>
    <dbReference type="NCBI Taxonomy" id="1117311"/>
    <lineage>
        <taxon>Eukaryota</taxon>
        <taxon>Fungi</taxon>
        <taxon>Fungi incertae sedis</taxon>
        <taxon>Mucoromycota</taxon>
        <taxon>Glomeromycotina</taxon>
        <taxon>Glomeromycetes</taxon>
        <taxon>Glomerales</taxon>
        <taxon>Glomeraceae</taxon>
        <taxon>Funneliformis</taxon>
    </lineage>
</organism>
<evidence type="ECO:0000256" key="2">
    <source>
        <dbReference type="ARBA" id="ARBA00004604"/>
    </source>
</evidence>
<comment type="function">
    <text evidence="1">Component of ribonuclease P, a ribonucleoprotein complex that generates mature tRNA molecules by cleaving their 5'-ends.</text>
</comment>
<dbReference type="Pfam" id="PF01992">
    <property type="entry name" value="vATP-synt_AC39"/>
    <property type="match status" value="1"/>
</dbReference>
<dbReference type="GO" id="GO:0001682">
    <property type="term" value="P:tRNA 5'-leader removal"/>
    <property type="evidence" value="ECO:0007669"/>
    <property type="project" value="InterPro"/>
</dbReference>
<comment type="subunit">
    <text evidence="12">Component of nuclear RNase P and RNase MRP ribonucleoproteins. RNase P consists of a catalytic RNA moiety and 10 different protein chains; POP1, POP4, POP5, POP7, RPP14, RPP21, RPP25, RPP30, RPP38 and RPP40. Within the RNase P complex, POP1, POP7 and RPP25 form the 'finger' subcomplex, POP5, RPP14, RPP40 and homodimeric RPP30 form the 'palm' subcomplex, and RPP21, POP4 and RPP38 form the 'wrist' subcomplex. All subunits of the RNase P complex interact with the catalytic RNA. Several subunits of RNase P are also part of the RNase MRP complex. RNase MRP consists of a catalytic RNA moiety and about 8 protein subunits; POP1, POP7, RPP25, RPP30, RPP38, RPP40 and possibly also POP4 and POP5.</text>
</comment>
<reference evidence="13" key="1">
    <citation type="submission" date="2022-08" db="EMBL/GenBank/DDBJ databases">
        <authorList>
            <person name="Kallberg Y."/>
            <person name="Tangrot J."/>
            <person name="Rosling A."/>
        </authorList>
    </citation>
    <scope>NUCLEOTIDE SEQUENCE</scope>
    <source>
        <strain evidence="13">Wild A</strain>
    </source>
</reference>
<dbReference type="Pfam" id="PF01868">
    <property type="entry name" value="RNase_P-MRP_p29"/>
    <property type="match status" value="1"/>
</dbReference>
<gene>
    <name evidence="13" type="ORF">FWILDA_LOCUS14253</name>
</gene>
<proteinExistence type="inferred from homology"/>
<keyword evidence="11" id="KW-0539">Nucleus</keyword>
<evidence type="ECO:0000256" key="8">
    <source>
        <dbReference type="ARBA" id="ARBA00022694"/>
    </source>
</evidence>
<evidence type="ECO:0000256" key="6">
    <source>
        <dbReference type="ARBA" id="ARBA00022448"/>
    </source>
</evidence>
<dbReference type="AlphaFoldDB" id="A0A9W4WVF8"/>
<dbReference type="SMART" id="SM00538">
    <property type="entry name" value="POP4"/>
    <property type="match status" value="1"/>
</dbReference>
<evidence type="ECO:0000256" key="5">
    <source>
        <dbReference type="ARBA" id="ARBA00016225"/>
    </source>
</evidence>
<protein>
    <recommendedName>
        <fullName evidence="5">Ribonuclease P protein subunit p29</fullName>
    </recommendedName>
</protein>